<dbReference type="RefSeq" id="WP_117796662.1">
    <property type="nucleotide sequence ID" value="NZ_JACOOW010000003.1"/>
</dbReference>
<reference evidence="2 3" key="1">
    <citation type="submission" date="2020-08" db="EMBL/GenBank/DDBJ databases">
        <title>Genome public.</title>
        <authorList>
            <person name="Liu C."/>
            <person name="Sun Q."/>
        </authorList>
    </citation>
    <scope>NUCLEOTIDE SEQUENCE [LARGE SCALE GENOMIC DNA]</scope>
    <source>
        <strain evidence="2 3">BX14</strain>
    </source>
</reference>
<evidence type="ECO:0000313" key="3">
    <source>
        <dbReference type="Proteomes" id="UP000653904"/>
    </source>
</evidence>
<feature type="signal peptide" evidence="1">
    <location>
        <begin position="1"/>
        <end position="23"/>
    </location>
</feature>
<feature type="chain" id="PRO_5043408438" evidence="1">
    <location>
        <begin position="24"/>
        <end position="77"/>
    </location>
</feature>
<protein>
    <submittedName>
        <fullName evidence="2">Uncharacterized protein</fullName>
    </submittedName>
</protein>
<proteinExistence type="predicted"/>
<sequence>MRRRKRRILAAGMVVVITCSSYGSVPRVYANTNFYQIREIESLSEQVLYQKVPYGTRYQDLEMPDSIDVFVSGGGAK</sequence>
<comment type="caution">
    <text evidence="2">The sequence shown here is derived from an EMBL/GenBank/DDBJ whole genome shotgun (WGS) entry which is preliminary data.</text>
</comment>
<evidence type="ECO:0000256" key="1">
    <source>
        <dbReference type="SAM" id="SignalP"/>
    </source>
</evidence>
<name>A0AAW3WZV6_9CLOT</name>
<dbReference type="EMBL" id="JACOOW010000003">
    <property type="protein sequence ID" value="MBC5655901.1"/>
    <property type="molecule type" value="Genomic_DNA"/>
</dbReference>
<evidence type="ECO:0000313" key="2">
    <source>
        <dbReference type="EMBL" id="MBC5655901.1"/>
    </source>
</evidence>
<gene>
    <name evidence="2" type="ORF">H8S19_02230</name>
</gene>
<dbReference type="AlphaFoldDB" id="A0AAW3WZV6"/>
<organism evidence="2 3">
    <name type="scientific">Clostridium segne</name>
    <dbReference type="NCBI Taxonomy" id="2763038"/>
    <lineage>
        <taxon>Bacteria</taxon>
        <taxon>Bacillati</taxon>
        <taxon>Bacillota</taxon>
        <taxon>Clostridia</taxon>
        <taxon>Eubacteriales</taxon>
        <taxon>Clostridiaceae</taxon>
        <taxon>Clostridium</taxon>
    </lineage>
</organism>
<keyword evidence="3" id="KW-1185">Reference proteome</keyword>
<keyword evidence="1" id="KW-0732">Signal</keyword>
<dbReference type="Proteomes" id="UP000653904">
    <property type="component" value="Unassembled WGS sequence"/>
</dbReference>
<accession>A0AAW3WZV6</accession>